<dbReference type="Proteomes" id="UP001603857">
    <property type="component" value="Unassembled WGS sequence"/>
</dbReference>
<gene>
    <name evidence="1" type="ORF">Fmac_011402</name>
</gene>
<sequence length="86" mass="10158">MALWTRRSGGKRSWCPLNAISNNRSAPLAQFQQCAGLGLIEYYVLEKEINNKKNVEILSRIEYSPEYIQQHQWMLKEEEEEEKNVQ</sequence>
<evidence type="ECO:0000313" key="1">
    <source>
        <dbReference type="EMBL" id="KAL2336956.1"/>
    </source>
</evidence>
<proteinExistence type="predicted"/>
<protein>
    <submittedName>
        <fullName evidence="1">Uncharacterized protein</fullName>
    </submittedName>
</protein>
<comment type="caution">
    <text evidence="1">The sequence shown here is derived from an EMBL/GenBank/DDBJ whole genome shotgun (WGS) entry which is preliminary data.</text>
</comment>
<dbReference type="EMBL" id="JBGMDY010000004">
    <property type="protein sequence ID" value="KAL2336956.1"/>
    <property type="molecule type" value="Genomic_DNA"/>
</dbReference>
<keyword evidence="2" id="KW-1185">Reference proteome</keyword>
<name>A0ABD1MMC9_9FABA</name>
<reference evidence="1 2" key="1">
    <citation type="submission" date="2024-08" db="EMBL/GenBank/DDBJ databases">
        <title>Insights into the chromosomal genome structure of Flemingia macrophylla.</title>
        <authorList>
            <person name="Ding Y."/>
            <person name="Zhao Y."/>
            <person name="Bi W."/>
            <person name="Wu M."/>
            <person name="Zhao G."/>
            <person name="Gong Y."/>
            <person name="Li W."/>
            <person name="Zhang P."/>
        </authorList>
    </citation>
    <scope>NUCLEOTIDE SEQUENCE [LARGE SCALE GENOMIC DNA]</scope>
    <source>
        <strain evidence="1">DYQJB</strain>
        <tissue evidence="1">Leaf</tissue>
    </source>
</reference>
<evidence type="ECO:0000313" key="2">
    <source>
        <dbReference type="Proteomes" id="UP001603857"/>
    </source>
</evidence>
<dbReference type="AlphaFoldDB" id="A0ABD1MMC9"/>
<organism evidence="1 2">
    <name type="scientific">Flemingia macrophylla</name>
    <dbReference type="NCBI Taxonomy" id="520843"/>
    <lineage>
        <taxon>Eukaryota</taxon>
        <taxon>Viridiplantae</taxon>
        <taxon>Streptophyta</taxon>
        <taxon>Embryophyta</taxon>
        <taxon>Tracheophyta</taxon>
        <taxon>Spermatophyta</taxon>
        <taxon>Magnoliopsida</taxon>
        <taxon>eudicotyledons</taxon>
        <taxon>Gunneridae</taxon>
        <taxon>Pentapetalae</taxon>
        <taxon>rosids</taxon>
        <taxon>fabids</taxon>
        <taxon>Fabales</taxon>
        <taxon>Fabaceae</taxon>
        <taxon>Papilionoideae</taxon>
        <taxon>50 kb inversion clade</taxon>
        <taxon>NPAAA clade</taxon>
        <taxon>indigoferoid/millettioid clade</taxon>
        <taxon>Phaseoleae</taxon>
        <taxon>Flemingia</taxon>
    </lineage>
</organism>
<accession>A0ABD1MMC9</accession>